<gene>
    <name evidence="18" type="primary">coxB</name>
    <name evidence="18" type="ORF">EI982_06385</name>
</gene>
<comment type="subcellular location">
    <subcellularLocation>
        <location evidence="1">Membrane</location>
        <topology evidence="1">Multi-pass membrane protein</topology>
    </subcellularLocation>
</comment>
<dbReference type="GO" id="GO:0016491">
    <property type="term" value="F:oxidoreductase activity"/>
    <property type="evidence" value="ECO:0007669"/>
    <property type="project" value="UniProtKB-KW"/>
</dbReference>
<keyword evidence="12 15" id="KW-0472">Membrane</keyword>
<keyword evidence="8" id="KW-1278">Translocase</keyword>
<feature type="domain" description="Cytochrome oxidase subunit II copper A binding" evidence="16">
    <location>
        <begin position="120"/>
        <end position="235"/>
    </location>
</feature>
<feature type="region of interest" description="Disordered" evidence="14">
    <location>
        <begin position="234"/>
        <end position="267"/>
    </location>
</feature>
<evidence type="ECO:0000256" key="11">
    <source>
        <dbReference type="ARBA" id="ARBA00023008"/>
    </source>
</evidence>
<keyword evidence="6 15" id="KW-0812">Transmembrane</keyword>
<protein>
    <recommendedName>
        <fullName evidence="3">cytochrome-c oxidase</fullName>
        <ecNumber evidence="3">7.1.1.9</ecNumber>
    </recommendedName>
    <alternativeName>
        <fullName evidence="13">Cytochrome c oxidase polypeptide II</fullName>
    </alternativeName>
</protein>
<dbReference type="InterPro" id="IPR036257">
    <property type="entry name" value="Cyt_c_oxidase_su2_TM_sf"/>
</dbReference>
<feature type="transmembrane region" description="Helical" evidence="15">
    <location>
        <begin position="83"/>
        <end position="102"/>
    </location>
</feature>
<name>A0A6B9F821_9EURY</name>
<sequence>MKRSRLLLVSLLSAVALSLAADPVAAQSSVSAELINNLNNKLLLIAVPITLLVEGILIYTVYRFKNADEASPTEENRRLEITWTVATAIILLFVGVASYGVLANENVTFEGGEDEVAPDEGDVLVNMEGFQWGWRASYPQEDVSLASTAPTIVVPVGQDIYFNVTSSDVLHAFHVPEMGLKQDAMPGQSNVIKTRTLETGTYQGYCAEFCGVAHSQMYFEIKVVSQDEYQQFLEEQQGDSASDLEPEGTDDVVRAHDEAAAQAPAVA</sequence>
<evidence type="ECO:0000256" key="10">
    <source>
        <dbReference type="ARBA" id="ARBA00022989"/>
    </source>
</evidence>
<dbReference type="PANTHER" id="PTHR22888:SF9">
    <property type="entry name" value="CYTOCHROME C OXIDASE SUBUNIT 2"/>
    <property type="match status" value="1"/>
</dbReference>
<dbReference type="Gene3D" id="2.60.40.420">
    <property type="entry name" value="Cupredoxins - blue copper proteins"/>
    <property type="match status" value="1"/>
</dbReference>
<evidence type="ECO:0000256" key="12">
    <source>
        <dbReference type="ARBA" id="ARBA00023136"/>
    </source>
</evidence>
<keyword evidence="19" id="KW-1185">Reference proteome</keyword>
<dbReference type="GO" id="GO:0042773">
    <property type="term" value="P:ATP synthesis coupled electron transport"/>
    <property type="evidence" value="ECO:0007669"/>
    <property type="project" value="TreeGrafter"/>
</dbReference>
<accession>A0A6B9F821</accession>
<evidence type="ECO:0000256" key="6">
    <source>
        <dbReference type="ARBA" id="ARBA00022692"/>
    </source>
</evidence>
<evidence type="ECO:0000256" key="5">
    <source>
        <dbReference type="ARBA" id="ARBA00022660"/>
    </source>
</evidence>
<evidence type="ECO:0000256" key="2">
    <source>
        <dbReference type="ARBA" id="ARBA00007866"/>
    </source>
</evidence>
<dbReference type="PRINTS" id="PR01166">
    <property type="entry name" value="CYCOXIDASEII"/>
</dbReference>
<proteinExistence type="inferred from homology"/>
<dbReference type="GO" id="GO:0016020">
    <property type="term" value="C:membrane"/>
    <property type="evidence" value="ECO:0007669"/>
    <property type="project" value="UniProtKB-SubCell"/>
</dbReference>
<dbReference type="InterPro" id="IPR001505">
    <property type="entry name" value="Copper_CuA"/>
</dbReference>
<dbReference type="InterPro" id="IPR045187">
    <property type="entry name" value="CcO_II"/>
</dbReference>
<dbReference type="GO" id="GO:0005507">
    <property type="term" value="F:copper ion binding"/>
    <property type="evidence" value="ECO:0007669"/>
    <property type="project" value="InterPro"/>
</dbReference>
<evidence type="ECO:0000256" key="3">
    <source>
        <dbReference type="ARBA" id="ARBA00012949"/>
    </source>
</evidence>
<dbReference type="RefSeq" id="WP_157688684.1">
    <property type="nucleotide sequence ID" value="NZ_CP034345.1"/>
</dbReference>
<keyword evidence="4" id="KW-0813">Transport</keyword>
<dbReference type="PANTHER" id="PTHR22888">
    <property type="entry name" value="CYTOCHROME C OXIDASE, SUBUNIT II"/>
    <property type="match status" value="1"/>
</dbReference>
<keyword evidence="7" id="KW-0479">Metal-binding</keyword>
<evidence type="ECO:0000256" key="14">
    <source>
        <dbReference type="SAM" id="MobiDB-lite"/>
    </source>
</evidence>
<keyword evidence="5" id="KW-0679">Respiratory chain</keyword>
<dbReference type="GeneID" id="43369142"/>
<evidence type="ECO:0000259" key="16">
    <source>
        <dbReference type="PROSITE" id="PS50857"/>
    </source>
</evidence>
<dbReference type="EMBL" id="CP034345">
    <property type="protein sequence ID" value="QGX94441.1"/>
    <property type="molecule type" value="Genomic_DNA"/>
</dbReference>
<dbReference type="OrthoDB" id="3372at2157"/>
<evidence type="ECO:0000256" key="4">
    <source>
        <dbReference type="ARBA" id="ARBA00022448"/>
    </source>
</evidence>
<dbReference type="InterPro" id="IPR008972">
    <property type="entry name" value="Cupredoxin"/>
</dbReference>
<dbReference type="PROSITE" id="PS50857">
    <property type="entry name" value="COX2_CUA"/>
    <property type="match status" value="1"/>
</dbReference>
<keyword evidence="9" id="KW-0249">Electron transport</keyword>
<dbReference type="EC" id="7.1.1.9" evidence="3"/>
<dbReference type="SUPFAM" id="SSF49503">
    <property type="entry name" value="Cupredoxins"/>
    <property type="match status" value="1"/>
</dbReference>
<dbReference type="AlphaFoldDB" id="A0A6B9F821"/>
<dbReference type="GO" id="GO:0004129">
    <property type="term" value="F:cytochrome-c oxidase activity"/>
    <property type="evidence" value="ECO:0007669"/>
    <property type="project" value="UniProtKB-EC"/>
</dbReference>
<evidence type="ECO:0000256" key="7">
    <source>
        <dbReference type="ARBA" id="ARBA00022723"/>
    </source>
</evidence>
<dbReference type="Pfam" id="PF00116">
    <property type="entry name" value="COX2"/>
    <property type="match status" value="1"/>
</dbReference>
<evidence type="ECO:0000256" key="15">
    <source>
        <dbReference type="SAM" id="Phobius"/>
    </source>
</evidence>
<feature type="domain" description="Cytochrome oxidase subunit II transmembrane region profile" evidence="17">
    <location>
        <begin position="11"/>
        <end position="109"/>
    </location>
</feature>
<dbReference type="InterPro" id="IPR002429">
    <property type="entry name" value="CcO_II-like_C"/>
</dbReference>
<keyword evidence="11" id="KW-0186">Copper</keyword>
<dbReference type="KEGG" id="hra:EI982_06385"/>
<dbReference type="NCBIfam" id="TIGR02866">
    <property type="entry name" value="CoxB"/>
    <property type="match status" value="1"/>
</dbReference>
<dbReference type="SUPFAM" id="SSF81464">
    <property type="entry name" value="Cytochrome c oxidase subunit II-like, transmembrane region"/>
    <property type="match status" value="1"/>
</dbReference>
<dbReference type="Gene3D" id="1.10.287.90">
    <property type="match status" value="1"/>
</dbReference>
<evidence type="ECO:0000256" key="1">
    <source>
        <dbReference type="ARBA" id="ARBA00004141"/>
    </source>
</evidence>
<evidence type="ECO:0000313" key="19">
    <source>
        <dbReference type="Proteomes" id="UP000428325"/>
    </source>
</evidence>
<dbReference type="Proteomes" id="UP000428325">
    <property type="component" value="Chromosome"/>
</dbReference>
<comment type="similarity">
    <text evidence="2">Belongs to the cytochrome c oxidase subunit 2 family.</text>
</comment>
<dbReference type="PROSITE" id="PS00078">
    <property type="entry name" value="COX2"/>
    <property type="match status" value="1"/>
</dbReference>
<feature type="transmembrane region" description="Helical" evidence="15">
    <location>
        <begin position="42"/>
        <end position="62"/>
    </location>
</feature>
<evidence type="ECO:0000256" key="13">
    <source>
        <dbReference type="ARBA" id="ARBA00031389"/>
    </source>
</evidence>
<evidence type="ECO:0000259" key="17">
    <source>
        <dbReference type="PROSITE" id="PS50999"/>
    </source>
</evidence>
<dbReference type="Pfam" id="PF02790">
    <property type="entry name" value="COX2_TM"/>
    <property type="match status" value="1"/>
</dbReference>
<evidence type="ECO:0000256" key="8">
    <source>
        <dbReference type="ARBA" id="ARBA00022967"/>
    </source>
</evidence>
<dbReference type="PROSITE" id="PS50999">
    <property type="entry name" value="COX2_TM"/>
    <property type="match status" value="1"/>
</dbReference>
<keyword evidence="18" id="KW-0560">Oxidoreductase</keyword>
<dbReference type="InterPro" id="IPR014222">
    <property type="entry name" value="Cyt_c_oxidase_su2"/>
</dbReference>
<reference evidence="18 19" key="1">
    <citation type="submission" date="2018-12" db="EMBL/GenBank/DDBJ databases">
        <title>Complete genome sequence of Haloplanus rallus MBLA0036.</title>
        <authorList>
            <person name="Nam Y.-d."/>
            <person name="Kang J."/>
            <person name="Chung W.-H."/>
            <person name="Park Y.S."/>
        </authorList>
    </citation>
    <scope>NUCLEOTIDE SEQUENCE [LARGE SCALE GENOMIC DNA]</scope>
    <source>
        <strain evidence="18 19">MBLA0036</strain>
    </source>
</reference>
<evidence type="ECO:0000256" key="9">
    <source>
        <dbReference type="ARBA" id="ARBA00022982"/>
    </source>
</evidence>
<evidence type="ECO:0000313" key="18">
    <source>
        <dbReference type="EMBL" id="QGX94441.1"/>
    </source>
</evidence>
<dbReference type="InterPro" id="IPR011759">
    <property type="entry name" value="Cyt_c_oxidase_su2_TM_dom"/>
</dbReference>
<organism evidence="18 19">
    <name type="scientific">Haloplanus rallus</name>
    <dbReference type="NCBI Taxonomy" id="1816183"/>
    <lineage>
        <taxon>Archaea</taxon>
        <taxon>Methanobacteriati</taxon>
        <taxon>Methanobacteriota</taxon>
        <taxon>Stenosarchaea group</taxon>
        <taxon>Halobacteria</taxon>
        <taxon>Halobacteriales</taxon>
        <taxon>Haloferacaceae</taxon>
        <taxon>Haloplanus</taxon>
    </lineage>
</organism>
<keyword evidence="10 15" id="KW-1133">Transmembrane helix</keyword>